<dbReference type="GO" id="GO:0015031">
    <property type="term" value="P:protein transport"/>
    <property type="evidence" value="ECO:0007669"/>
    <property type="project" value="UniProtKB-KW"/>
</dbReference>
<feature type="transmembrane region" description="Helical" evidence="9">
    <location>
        <begin position="43"/>
        <end position="64"/>
    </location>
</feature>
<organism evidence="10">
    <name type="scientific">Drosophila melanogaster</name>
    <name type="common">Fruit fly</name>
    <dbReference type="NCBI Taxonomy" id="7227"/>
    <lineage>
        <taxon>Eukaryota</taxon>
        <taxon>Metazoa</taxon>
        <taxon>Ecdysozoa</taxon>
        <taxon>Arthropoda</taxon>
        <taxon>Hexapoda</taxon>
        <taxon>Insecta</taxon>
        <taxon>Pterygota</taxon>
        <taxon>Neoptera</taxon>
        <taxon>Endopterygota</taxon>
        <taxon>Diptera</taxon>
        <taxon>Brachycera</taxon>
        <taxon>Muscomorpha</taxon>
        <taxon>Ephydroidea</taxon>
        <taxon>Drosophilidae</taxon>
        <taxon>Drosophila</taxon>
        <taxon>Sophophora</taxon>
    </lineage>
</organism>
<reference evidence="10" key="1">
    <citation type="submission" date="2007-10" db="EMBL/GenBank/DDBJ databases">
        <authorList>
            <person name="Stapleton M."/>
            <person name="Carlson J."/>
            <person name="Frise E."/>
            <person name="Kapadia B."/>
            <person name="Park S."/>
            <person name="Wan K."/>
            <person name="Yu C."/>
            <person name="Celniker S."/>
        </authorList>
    </citation>
    <scope>NUCLEOTIDE SEQUENCE</scope>
</reference>
<evidence type="ECO:0000256" key="6">
    <source>
        <dbReference type="ARBA" id="ARBA00022989"/>
    </source>
</evidence>
<comment type="similarity">
    <text evidence="8 9">Belongs to the SFT2 family.</text>
</comment>
<evidence type="ECO:0000256" key="8">
    <source>
        <dbReference type="ARBA" id="ARBA00025800"/>
    </source>
</evidence>
<keyword evidence="5 9" id="KW-0653">Protein transport</keyword>
<dbReference type="GO" id="GO:0016020">
    <property type="term" value="C:membrane"/>
    <property type="evidence" value="ECO:0007669"/>
    <property type="project" value="UniProtKB-SubCell"/>
</dbReference>
<dbReference type="InterPro" id="IPR011691">
    <property type="entry name" value="Vesicle_transpt_SFT2"/>
</dbReference>
<gene>
    <name evidence="10" type="primary">CG33635-RA</name>
</gene>
<evidence type="ECO:0000256" key="3">
    <source>
        <dbReference type="ARBA" id="ARBA00022448"/>
    </source>
</evidence>
<evidence type="ECO:0000256" key="1">
    <source>
        <dbReference type="ARBA" id="ARBA00003566"/>
    </source>
</evidence>
<dbReference type="PANTHER" id="PTHR23137:SF36">
    <property type="entry name" value="VESICLE TRANSPORT PROTEIN SFT2C"/>
    <property type="match status" value="1"/>
</dbReference>
<dbReference type="Pfam" id="PF04178">
    <property type="entry name" value="Got1"/>
    <property type="match status" value="1"/>
</dbReference>
<comment type="subcellular location">
    <subcellularLocation>
        <location evidence="2 9">Membrane</location>
        <topology evidence="2 9">Multi-pass membrane protein</topology>
    </subcellularLocation>
</comment>
<sequence>MFSKIVSPAANRGLRGLFRNGRIGMTLSTFYIPFLILKARKFALLYTLGSLFFILSFCFLSGFGSFLKQMFSKPRLLTSLSYSSCLILTLYCALVAKSTAFTVLFAVAQIIALLFMVLGTVPGGATGLKFFGQLFKNTVSASTSVLPV</sequence>
<dbReference type="EMBL" id="BT030901">
    <property type="protein sequence ID" value="ABV82283.1"/>
    <property type="molecule type" value="mRNA"/>
</dbReference>
<dbReference type="ExpressionAtlas" id="A8E6V9">
    <property type="expression patterns" value="baseline and differential"/>
</dbReference>
<dbReference type="VEuPathDB" id="VectorBase:FBgn0053635"/>
<evidence type="ECO:0000256" key="5">
    <source>
        <dbReference type="ARBA" id="ARBA00022927"/>
    </source>
</evidence>
<proteinExistence type="evidence at transcript level"/>
<evidence type="ECO:0000313" key="10">
    <source>
        <dbReference type="EMBL" id="ABV82283.1"/>
    </source>
</evidence>
<dbReference type="AlphaFoldDB" id="A8E6V9"/>
<name>A8E6V9_DROME</name>
<keyword evidence="7 9" id="KW-0472">Membrane</keyword>
<accession>A8E6V9</accession>
<keyword evidence="3 9" id="KW-0813">Transport</keyword>
<evidence type="ECO:0000256" key="2">
    <source>
        <dbReference type="ARBA" id="ARBA00004141"/>
    </source>
</evidence>
<evidence type="ECO:0000256" key="7">
    <source>
        <dbReference type="ARBA" id="ARBA00023136"/>
    </source>
</evidence>
<dbReference type="InterPro" id="IPR007305">
    <property type="entry name" value="Vesicle_transpt_Got1/SFT2"/>
</dbReference>
<dbReference type="GO" id="GO:0012505">
    <property type="term" value="C:endomembrane system"/>
    <property type="evidence" value="ECO:0007669"/>
    <property type="project" value="UniProtKB-ARBA"/>
</dbReference>
<feature type="transmembrane region" description="Helical" evidence="9">
    <location>
        <begin position="76"/>
        <end position="96"/>
    </location>
</feature>
<keyword evidence="4 9" id="KW-0812">Transmembrane</keyword>
<dbReference type="GO" id="GO:0005737">
    <property type="term" value="C:cytoplasm"/>
    <property type="evidence" value="ECO:0007669"/>
    <property type="project" value="UniProtKB-ARBA"/>
</dbReference>
<comment type="function">
    <text evidence="1 9">May be involved in fusion of retrograde transport vesicles derived from an endocytic compartment with the Golgi complex.</text>
</comment>
<dbReference type="PANTHER" id="PTHR23137">
    <property type="entry name" value="VESICLE TRANSPORT PROTEIN-RELATED"/>
    <property type="match status" value="1"/>
</dbReference>
<dbReference type="EMBL" id="BT032701">
    <property type="protein sequence ID" value="ACD81715.1"/>
    <property type="molecule type" value="mRNA"/>
</dbReference>
<evidence type="ECO:0000256" key="9">
    <source>
        <dbReference type="RuleBase" id="RU363111"/>
    </source>
</evidence>
<dbReference type="GO" id="GO:0016192">
    <property type="term" value="P:vesicle-mediated transport"/>
    <property type="evidence" value="ECO:0007669"/>
    <property type="project" value="InterPro"/>
</dbReference>
<reference evidence="10" key="2">
    <citation type="submission" date="2008-05" db="EMBL/GenBank/DDBJ databases">
        <authorList>
            <person name="Carlson J."/>
            <person name="Booth B."/>
            <person name="Frise E."/>
            <person name="Park S."/>
            <person name="Wan K."/>
            <person name="Yu C."/>
            <person name="Celniker S."/>
        </authorList>
    </citation>
    <scope>NUCLEOTIDE SEQUENCE</scope>
</reference>
<evidence type="ECO:0000256" key="4">
    <source>
        <dbReference type="ARBA" id="ARBA00022692"/>
    </source>
</evidence>
<keyword evidence="6 9" id="KW-1133">Transmembrane helix</keyword>
<dbReference type="OrthoDB" id="660759at2759"/>
<feature type="transmembrane region" description="Helical" evidence="9">
    <location>
        <begin position="21"/>
        <end position="37"/>
    </location>
</feature>
<feature type="transmembrane region" description="Helical" evidence="9">
    <location>
        <begin position="102"/>
        <end position="121"/>
    </location>
</feature>
<protein>
    <recommendedName>
        <fullName evidence="9">Vesicle transport protein</fullName>
    </recommendedName>
</protein>